<dbReference type="InterPro" id="IPR048342">
    <property type="entry name" value="DUF1285_C"/>
</dbReference>
<evidence type="ECO:0000259" key="2">
    <source>
        <dbReference type="Pfam" id="PF21028"/>
    </source>
</evidence>
<evidence type="ECO:0000259" key="1">
    <source>
        <dbReference type="Pfam" id="PF06938"/>
    </source>
</evidence>
<dbReference type="Gene3D" id="2.30.270.10">
    <property type="entry name" value="duf1285 protein"/>
    <property type="match status" value="1"/>
</dbReference>
<proteinExistence type="predicted"/>
<feature type="domain" description="DUF1285" evidence="1">
    <location>
        <begin position="17"/>
        <end position="82"/>
    </location>
</feature>
<accession>A0A1I1FUT0</accession>
<dbReference type="RefSeq" id="WP_245742780.1">
    <property type="nucleotide sequence ID" value="NZ_FOLY01000001.1"/>
</dbReference>
<dbReference type="AlphaFoldDB" id="A0A1I1FUT0"/>
<evidence type="ECO:0000313" key="4">
    <source>
        <dbReference type="Proteomes" id="UP000199046"/>
    </source>
</evidence>
<reference evidence="4" key="1">
    <citation type="submission" date="2016-10" db="EMBL/GenBank/DDBJ databases">
        <authorList>
            <person name="Varghese N."/>
            <person name="Submissions S."/>
        </authorList>
    </citation>
    <scope>NUCLEOTIDE SEQUENCE [LARGE SCALE GENOMIC DNA]</scope>
    <source>
        <strain evidence="4">DSM 23439</strain>
    </source>
</reference>
<dbReference type="InterPro" id="IPR048341">
    <property type="entry name" value="DUF1285_N"/>
</dbReference>
<dbReference type="InterPro" id="IPR023361">
    <property type="entry name" value="DUF1285_beta_roll_sf"/>
</dbReference>
<dbReference type="EMBL" id="FOLY01000001">
    <property type="protein sequence ID" value="SFC03299.1"/>
    <property type="molecule type" value="Genomic_DNA"/>
</dbReference>
<dbReference type="STRING" id="402385.SAMN05421848_0291"/>
<feature type="domain" description="DUF1285" evidence="2">
    <location>
        <begin position="84"/>
        <end position="174"/>
    </location>
</feature>
<dbReference type="Gene3D" id="3.10.540.10">
    <property type="entry name" value="duf1285 like domain"/>
    <property type="match status" value="1"/>
</dbReference>
<evidence type="ECO:0008006" key="5">
    <source>
        <dbReference type="Google" id="ProtNLM"/>
    </source>
</evidence>
<evidence type="ECO:0000313" key="3">
    <source>
        <dbReference type="EMBL" id="SFC03299.1"/>
    </source>
</evidence>
<protein>
    <recommendedName>
        <fullName evidence="5">DUF1285 domain-containing protein</fullName>
    </recommendedName>
</protein>
<organism evidence="3 4">
    <name type="scientific">Kushneria avicenniae</name>
    <dbReference type="NCBI Taxonomy" id="402385"/>
    <lineage>
        <taxon>Bacteria</taxon>
        <taxon>Pseudomonadati</taxon>
        <taxon>Pseudomonadota</taxon>
        <taxon>Gammaproteobacteria</taxon>
        <taxon>Oceanospirillales</taxon>
        <taxon>Halomonadaceae</taxon>
        <taxon>Kushneria</taxon>
    </lineage>
</organism>
<dbReference type="Pfam" id="PF21028">
    <property type="entry name" value="DUF1285_C"/>
    <property type="match status" value="1"/>
</dbReference>
<keyword evidence="4" id="KW-1185">Reference proteome</keyword>
<dbReference type="Proteomes" id="UP000199046">
    <property type="component" value="Unassembled WGS sequence"/>
</dbReference>
<sequence length="189" mass="21443">MPLERLLTVQTDKQPLPLECWHPPLSGALDMVVDRHGVWWHEGARVEHLRVLLTLSRLLRREEDGEYYLVTPVEKWRIRVEDCPLLIVAADRHVLESGDSQWVVTTQTGESAALGADCRLIIDDDSDVPRVSLRHGLSARLSRPCWYYLVEQAECFEDGQGRLHMGLYSGGHWQPLGAPMNADDTQVPS</sequence>
<gene>
    <name evidence="3" type="ORF">SAMN05421848_0291</name>
</gene>
<name>A0A1I1FUT0_9GAMM</name>
<dbReference type="Pfam" id="PF06938">
    <property type="entry name" value="DUF1285_N"/>
    <property type="match status" value="1"/>
</dbReference>